<dbReference type="GO" id="GO:0000155">
    <property type="term" value="F:phosphorelay sensor kinase activity"/>
    <property type="evidence" value="ECO:0007669"/>
    <property type="project" value="InterPro"/>
</dbReference>
<dbReference type="InterPro" id="IPR003594">
    <property type="entry name" value="HATPase_dom"/>
</dbReference>
<dbReference type="PANTHER" id="PTHR43711:SF1">
    <property type="entry name" value="HISTIDINE KINASE 1"/>
    <property type="match status" value="1"/>
</dbReference>
<keyword evidence="5 9" id="KW-0418">Kinase</keyword>
<dbReference type="InterPro" id="IPR036097">
    <property type="entry name" value="HisK_dim/P_sf"/>
</dbReference>
<dbReference type="InterPro" id="IPR003661">
    <property type="entry name" value="HisK_dim/P_dom"/>
</dbReference>
<evidence type="ECO:0000256" key="6">
    <source>
        <dbReference type="ARBA" id="ARBA00023012"/>
    </source>
</evidence>
<dbReference type="CDD" id="cd00082">
    <property type="entry name" value="HisKA"/>
    <property type="match status" value="1"/>
</dbReference>
<feature type="region of interest" description="Disordered" evidence="7">
    <location>
        <begin position="236"/>
        <end position="270"/>
    </location>
</feature>
<evidence type="ECO:0000259" key="8">
    <source>
        <dbReference type="PROSITE" id="PS50109"/>
    </source>
</evidence>
<evidence type="ECO:0000256" key="7">
    <source>
        <dbReference type="SAM" id="MobiDB-lite"/>
    </source>
</evidence>
<dbReference type="SMART" id="SM00387">
    <property type="entry name" value="HATPase_c"/>
    <property type="match status" value="1"/>
</dbReference>
<evidence type="ECO:0000256" key="5">
    <source>
        <dbReference type="ARBA" id="ARBA00022777"/>
    </source>
</evidence>
<dbReference type="InterPro" id="IPR050736">
    <property type="entry name" value="Sensor_HK_Regulatory"/>
</dbReference>
<comment type="catalytic activity">
    <reaction evidence="1">
        <text>ATP + protein L-histidine = ADP + protein N-phospho-L-histidine.</text>
        <dbReference type="EC" id="2.7.13.3"/>
    </reaction>
</comment>
<keyword evidence="3" id="KW-0597">Phosphoprotein</keyword>
<dbReference type="Proteomes" id="UP000236755">
    <property type="component" value="Unassembled WGS sequence"/>
</dbReference>
<dbReference type="OrthoDB" id="8127at2157"/>
<dbReference type="InterPro" id="IPR036890">
    <property type="entry name" value="HATPase_C_sf"/>
</dbReference>
<dbReference type="RefSeq" id="WP_092630313.1">
    <property type="nucleotide sequence ID" value="NZ_FNQT01000001.1"/>
</dbReference>
<dbReference type="PROSITE" id="PS50109">
    <property type="entry name" value="HIS_KIN"/>
    <property type="match status" value="1"/>
</dbReference>
<feature type="compositionally biased region" description="Basic and acidic residues" evidence="7">
    <location>
        <begin position="236"/>
        <end position="256"/>
    </location>
</feature>
<dbReference type="AlphaFoldDB" id="A0A1H3VWG0"/>
<dbReference type="STRING" id="555874.SAMN04488065_0282"/>
<dbReference type="EMBL" id="FNQT01000001">
    <property type="protein sequence ID" value="SDZ78398.1"/>
    <property type="molecule type" value="Genomic_DNA"/>
</dbReference>
<evidence type="ECO:0000313" key="9">
    <source>
        <dbReference type="EMBL" id="SDZ78398.1"/>
    </source>
</evidence>
<evidence type="ECO:0000256" key="2">
    <source>
        <dbReference type="ARBA" id="ARBA00012438"/>
    </source>
</evidence>
<evidence type="ECO:0000256" key="1">
    <source>
        <dbReference type="ARBA" id="ARBA00000085"/>
    </source>
</evidence>
<dbReference type="SMART" id="SM00388">
    <property type="entry name" value="HisKA"/>
    <property type="match status" value="1"/>
</dbReference>
<dbReference type="EC" id="2.7.13.3" evidence="2"/>
<sequence>MTGDSPAAIPLDAFSDPALAYAVERRDARITATNEAFERQFDEFATDTPVSTIFDRFTVRDTTGTEDPITHLVRGERVRLYFDREGDRGPFCARVLPDDEGGYLVFADLEQCPHYDGAPAVDQVSSVISHDLRNPLDVAKAHLQAARETGEQAHFESVADAHDRMERIIRDVLTLTRGDAVVDPSDTVSIETAATDAWQSVDTERATLELSDSLPAVTADPDHVRRVFENLFRNSVEHGSTDNRPQADDSVEHGAETEVDEAESDPTVTVGALEDGFYVTDTGPGIPPDEFDLVVEPGYSTREGGTGLGLAIVDRIVVAHGWDLTLTTAEDGGVRFEIRV</sequence>
<organism evidence="9 10">
    <name type="scientific">Haloplanus vescus</name>
    <dbReference type="NCBI Taxonomy" id="555874"/>
    <lineage>
        <taxon>Archaea</taxon>
        <taxon>Methanobacteriati</taxon>
        <taxon>Methanobacteriota</taxon>
        <taxon>Stenosarchaea group</taxon>
        <taxon>Halobacteria</taxon>
        <taxon>Halobacteriales</taxon>
        <taxon>Haloferacaceae</taxon>
        <taxon>Haloplanus</taxon>
    </lineage>
</organism>
<dbReference type="Gene3D" id="1.10.287.130">
    <property type="match status" value="1"/>
</dbReference>
<dbReference type="Pfam" id="PF02518">
    <property type="entry name" value="HATPase_c"/>
    <property type="match status" value="1"/>
</dbReference>
<name>A0A1H3VWG0_9EURY</name>
<dbReference type="PRINTS" id="PR00344">
    <property type="entry name" value="BCTRLSENSOR"/>
</dbReference>
<reference evidence="9 10" key="1">
    <citation type="submission" date="2016-10" db="EMBL/GenBank/DDBJ databases">
        <authorList>
            <person name="de Groot N.N."/>
        </authorList>
    </citation>
    <scope>NUCLEOTIDE SEQUENCE [LARGE SCALE GENOMIC DNA]</scope>
    <source>
        <strain evidence="9 10">CGMCC 1.8712</strain>
    </source>
</reference>
<protein>
    <recommendedName>
        <fullName evidence="2">histidine kinase</fullName>
        <ecNumber evidence="2">2.7.13.3</ecNumber>
    </recommendedName>
</protein>
<accession>A0A1H3VWG0</accession>
<dbReference type="SUPFAM" id="SSF55874">
    <property type="entry name" value="ATPase domain of HSP90 chaperone/DNA topoisomerase II/histidine kinase"/>
    <property type="match status" value="1"/>
</dbReference>
<evidence type="ECO:0000256" key="3">
    <source>
        <dbReference type="ARBA" id="ARBA00022553"/>
    </source>
</evidence>
<evidence type="ECO:0000313" key="10">
    <source>
        <dbReference type="Proteomes" id="UP000236755"/>
    </source>
</evidence>
<feature type="domain" description="Histidine kinase" evidence="8">
    <location>
        <begin position="127"/>
        <end position="340"/>
    </location>
</feature>
<dbReference type="PANTHER" id="PTHR43711">
    <property type="entry name" value="TWO-COMPONENT HISTIDINE KINASE"/>
    <property type="match status" value="1"/>
</dbReference>
<keyword evidence="6" id="KW-0902">Two-component regulatory system</keyword>
<dbReference type="Pfam" id="PF00512">
    <property type="entry name" value="HisKA"/>
    <property type="match status" value="1"/>
</dbReference>
<evidence type="ECO:0000256" key="4">
    <source>
        <dbReference type="ARBA" id="ARBA00022679"/>
    </source>
</evidence>
<gene>
    <name evidence="9" type="ORF">SAMN04488065_0282</name>
</gene>
<proteinExistence type="predicted"/>
<dbReference type="InterPro" id="IPR004358">
    <property type="entry name" value="Sig_transdc_His_kin-like_C"/>
</dbReference>
<dbReference type="SUPFAM" id="SSF47384">
    <property type="entry name" value="Homodimeric domain of signal transducing histidine kinase"/>
    <property type="match status" value="1"/>
</dbReference>
<dbReference type="InterPro" id="IPR005467">
    <property type="entry name" value="His_kinase_dom"/>
</dbReference>
<dbReference type="Gene3D" id="3.30.565.10">
    <property type="entry name" value="Histidine kinase-like ATPase, C-terminal domain"/>
    <property type="match status" value="1"/>
</dbReference>
<keyword evidence="10" id="KW-1185">Reference proteome</keyword>
<keyword evidence="4" id="KW-0808">Transferase</keyword>